<evidence type="ECO:0000313" key="1">
    <source>
        <dbReference type="EMBL" id="KAI4318328.1"/>
    </source>
</evidence>
<evidence type="ECO:0000313" key="2">
    <source>
        <dbReference type="Proteomes" id="UP001057402"/>
    </source>
</evidence>
<sequence>MSETIAKGFSQRPLPHTVLSVIFVILLIMSWRFGYEEVVESLKVQSGWIVVAGALFLGMASFGLLGWEDEPAGDEERYDGEERDVSFPRSWPAPPPAGLSRCQSDPEVDIADAAADEGVDKYCKIVVPAGEETELLVGLKNNEESDLEVIAIKASVHLPFDHRLLVQNLSAQVADCSALQGFWNSTVSASAQATFPYIFAVSKYLQAGIFDLVGTIIYEIDQVPYQSTFYNGTIEVVEVGGFLSMESVFLATLGIALLVLLGLWIHGRIRQLSKKTKRTPKVEVGTGTTDASLDEWLQGTAYTQFGSIKKKKKHELPEWLLPCQSHRMPHRVGGMLFEPVERSTVQSSIGLILIVWHLGLGDEFNKAEVEVVGLVDCFDCAIKKVFPHEAFSGIGVTVDCKEGNEQFKTRGVGLLNGEGKFWVFLPREILLENGNLKEECFIHLHSASATPCTPLDGIEATRIVLKSKIDEKYTFGPAGNDLTVQPGWVIEAEAAKWDERRSLSKPRECRLGCFLGG</sequence>
<reference evidence="2" key="1">
    <citation type="journal article" date="2023" name="Front. Plant Sci.">
        <title>Chromosomal-level genome assembly of Melastoma candidum provides insights into trichome evolution.</title>
        <authorList>
            <person name="Zhong Y."/>
            <person name="Wu W."/>
            <person name="Sun C."/>
            <person name="Zou P."/>
            <person name="Liu Y."/>
            <person name="Dai S."/>
            <person name="Zhou R."/>
        </authorList>
    </citation>
    <scope>NUCLEOTIDE SEQUENCE [LARGE SCALE GENOMIC DNA]</scope>
</reference>
<keyword evidence="2" id="KW-1185">Reference proteome</keyword>
<name>A0ACB9M2H4_9MYRT</name>
<dbReference type="Proteomes" id="UP001057402">
    <property type="component" value="Chromosome 10"/>
</dbReference>
<comment type="caution">
    <text evidence="1">The sequence shown here is derived from an EMBL/GenBank/DDBJ whole genome shotgun (WGS) entry which is preliminary data.</text>
</comment>
<proteinExistence type="predicted"/>
<organism evidence="1 2">
    <name type="scientific">Melastoma candidum</name>
    <dbReference type="NCBI Taxonomy" id="119954"/>
    <lineage>
        <taxon>Eukaryota</taxon>
        <taxon>Viridiplantae</taxon>
        <taxon>Streptophyta</taxon>
        <taxon>Embryophyta</taxon>
        <taxon>Tracheophyta</taxon>
        <taxon>Spermatophyta</taxon>
        <taxon>Magnoliopsida</taxon>
        <taxon>eudicotyledons</taxon>
        <taxon>Gunneridae</taxon>
        <taxon>Pentapetalae</taxon>
        <taxon>rosids</taxon>
        <taxon>malvids</taxon>
        <taxon>Myrtales</taxon>
        <taxon>Melastomataceae</taxon>
        <taxon>Melastomatoideae</taxon>
        <taxon>Melastomateae</taxon>
        <taxon>Melastoma</taxon>
    </lineage>
</organism>
<accession>A0ACB9M2H4</accession>
<gene>
    <name evidence="1" type="ORF">MLD38_032052</name>
</gene>
<dbReference type="EMBL" id="CM042889">
    <property type="protein sequence ID" value="KAI4318328.1"/>
    <property type="molecule type" value="Genomic_DNA"/>
</dbReference>
<protein>
    <submittedName>
        <fullName evidence="1">Uncharacterized protein</fullName>
    </submittedName>
</protein>